<organism evidence="1">
    <name type="scientific">Rhizophora mucronata</name>
    <name type="common">Asiatic mangrove</name>
    <dbReference type="NCBI Taxonomy" id="61149"/>
    <lineage>
        <taxon>Eukaryota</taxon>
        <taxon>Viridiplantae</taxon>
        <taxon>Streptophyta</taxon>
        <taxon>Embryophyta</taxon>
        <taxon>Tracheophyta</taxon>
        <taxon>Spermatophyta</taxon>
        <taxon>Magnoliopsida</taxon>
        <taxon>eudicotyledons</taxon>
        <taxon>Gunneridae</taxon>
        <taxon>Pentapetalae</taxon>
        <taxon>rosids</taxon>
        <taxon>fabids</taxon>
        <taxon>Malpighiales</taxon>
        <taxon>Rhizophoraceae</taxon>
        <taxon>Rhizophora</taxon>
    </lineage>
</organism>
<proteinExistence type="predicted"/>
<accession>A0A2P2MA68</accession>
<name>A0A2P2MA68_RHIMU</name>
<dbReference type="EMBL" id="GGEC01046630">
    <property type="protein sequence ID" value="MBX27114.1"/>
    <property type="molecule type" value="Transcribed_RNA"/>
</dbReference>
<reference evidence="1" key="1">
    <citation type="submission" date="2018-02" db="EMBL/GenBank/DDBJ databases">
        <title>Rhizophora mucronata_Transcriptome.</title>
        <authorList>
            <person name="Meera S.P."/>
            <person name="Sreeshan A."/>
            <person name="Augustine A."/>
        </authorList>
    </citation>
    <scope>NUCLEOTIDE SEQUENCE</scope>
    <source>
        <tissue evidence="1">Leaf</tissue>
    </source>
</reference>
<protein>
    <submittedName>
        <fullName evidence="1">Protein DETOXIFICATION Multidrug and toxic compound extrusion protein</fullName>
    </submittedName>
</protein>
<evidence type="ECO:0000313" key="1">
    <source>
        <dbReference type="EMBL" id="MBX27114.1"/>
    </source>
</evidence>
<dbReference type="EMBL" id="GGEC01046632">
    <property type="protein sequence ID" value="MBX27116.1"/>
    <property type="molecule type" value="Transcribed_RNA"/>
</dbReference>
<dbReference type="AlphaFoldDB" id="A0A2P2MA68"/>
<sequence length="54" mass="6097">MALFARSGLAAPNSLDTLVLSKYSFIFSMSRTKWIIKGIEHKCSKQEKFTSNIT</sequence>